<feature type="region of interest" description="Disordered" evidence="1">
    <location>
        <begin position="316"/>
        <end position="564"/>
    </location>
</feature>
<name>A0A2G9S4V5_AQUCT</name>
<proteinExistence type="predicted"/>
<feature type="compositionally biased region" description="Basic and acidic residues" evidence="1">
    <location>
        <begin position="229"/>
        <end position="251"/>
    </location>
</feature>
<feature type="compositionally biased region" description="Polar residues" evidence="1">
    <location>
        <begin position="188"/>
        <end position="198"/>
    </location>
</feature>
<evidence type="ECO:0000313" key="3">
    <source>
        <dbReference type="Proteomes" id="UP000228934"/>
    </source>
</evidence>
<dbReference type="EMBL" id="KV926262">
    <property type="protein sequence ID" value="PIO35208.1"/>
    <property type="molecule type" value="Genomic_DNA"/>
</dbReference>
<feature type="compositionally biased region" description="Polar residues" evidence="1">
    <location>
        <begin position="41"/>
        <end position="55"/>
    </location>
</feature>
<feature type="region of interest" description="Disordered" evidence="1">
    <location>
        <begin position="116"/>
        <end position="301"/>
    </location>
</feature>
<feature type="non-terminal residue" evidence="2">
    <location>
        <position position="564"/>
    </location>
</feature>
<dbReference type="Proteomes" id="UP000228934">
    <property type="component" value="Unassembled WGS sequence"/>
</dbReference>
<evidence type="ECO:0000256" key="1">
    <source>
        <dbReference type="SAM" id="MobiDB-lite"/>
    </source>
</evidence>
<keyword evidence="3" id="KW-1185">Reference proteome</keyword>
<reference evidence="3" key="1">
    <citation type="journal article" date="2017" name="Nat. Commun.">
        <title>The North American bullfrog draft genome provides insight into hormonal regulation of long noncoding RNA.</title>
        <authorList>
            <person name="Hammond S.A."/>
            <person name="Warren R.L."/>
            <person name="Vandervalk B.P."/>
            <person name="Kucuk E."/>
            <person name="Khan H."/>
            <person name="Gibb E.A."/>
            <person name="Pandoh P."/>
            <person name="Kirk H."/>
            <person name="Zhao Y."/>
            <person name="Jones M."/>
            <person name="Mungall A.J."/>
            <person name="Coope R."/>
            <person name="Pleasance S."/>
            <person name="Moore R.A."/>
            <person name="Holt R.A."/>
            <person name="Round J.M."/>
            <person name="Ohora S."/>
            <person name="Walle B.V."/>
            <person name="Veldhoen N."/>
            <person name="Helbing C.C."/>
            <person name="Birol I."/>
        </authorList>
    </citation>
    <scope>NUCLEOTIDE SEQUENCE [LARGE SCALE GENOMIC DNA]</scope>
</reference>
<feature type="compositionally biased region" description="Basic and acidic residues" evidence="1">
    <location>
        <begin position="290"/>
        <end position="301"/>
    </location>
</feature>
<protein>
    <submittedName>
        <fullName evidence="2">Uncharacterized protein</fullName>
    </submittedName>
</protein>
<gene>
    <name evidence="2" type="ORF">AB205_0024320</name>
</gene>
<feature type="compositionally biased region" description="Polar residues" evidence="1">
    <location>
        <begin position="116"/>
        <end position="125"/>
    </location>
</feature>
<feature type="region of interest" description="Disordered" evidence="1">
    <location>
        <begin position="1"/>
        <end position="94"/>
    </location>
</feature>
<feature type="non-terminal residue" evidence="2">
    <location>
        <position position="1"/>
    </location>
</feature>
<feature type="compositionally biased region" description="Polar residues" evidence="1">
    <location>
        <begin position="1"/>
        <end position="20"/>
    </location>
</feature>
<feature type="compositionally biased region" description="Basic and acidic residues" evidence="1">
    <location>
        <begin position="81"/>
        <end position="91"/>
    </location>
</feature>
<evidence type="ECO:0000313" key="2">
    <source>
        <dbReference type="EMBL" id="PIO35208.1"/>
    </source>
</evidence>
<dbReference type="OrthoDB" id="418242at2759"/>
<feature type="compositionally biased region" description="Basic and acidic residues" evidence="1">
    <location>
        <begin position="376"/>
        <end position="564"/>
    </location>
</feature>
<sequence length="564" mass="62055">RFVPPQTSSTNRFIGQQNSPVPSPYAPQSPAGYMPYAHPGSYTQHQQMQQASVSSPIVAGGLRNLHENKVSGQLAGNSANHHADNSRHSTSEDYLQMVHRLGSEDSDSSIRNAASFSLRSPQSVCSPAGSDGTPKDKPLKKRKQDSYPLEAGGATGGNRPASQEASVAGNGSRPALMVSIDLLHTGRGDSQANVTQDSDFVKKPEEAKCNDGFVPAVPDDPTGVIKNVPENHPETPKKKSESETENTEKPVKSTPVHSSENTQEEIQGESKPCDIKAEPSESTEEAMICEDGKSEDKPEVCKQNEELVESKAAECVSEDVKAEANHGDIAKESKPCDQEGEGEEEEEEVKQNESCNETIEDEKKKEEKPTPSTPKLRSEGKSDTPKQKTEGKPETPRQKNESKQEQAKQKSESKSEQSKQKSDSRTDGRTDNPKQKTDGRPETPKQKADGRPETPKQKADGRPETPKHKSESRPETPKQKNDGRPETPKQKNDGRPETPKQKSESRQESHKKSDERHVLTRQRSEGRSETPKHKHENRRDSLRLSSDKKSDSSKHKTDSKPDSP</sequence>
<feature type="compositionally biased region" description="Acidic residues" evidence="1">
    <location>
        <begin position="338"/>
        <end position="348"/>
    </location>
</feature>
<feature type="compositionally biased region" description="Basic and acidic residues" evidence="1">
    <location>
        <begin position="199"/>
        <end position="209"/>
    </location>
</feature>
<dbReference type="AlphaFoldDB" id="A0A2G9S4V5"/>
<accession>A0A2G9S4V5</accession>
<feature type="compositionally biased region" description="Basic and acidic residues" evidence="1">
    <location>
        <begin position="316"/>
        <end position="337"/>
    </location>
</feature>
<feature type="compositionally biased region" description="Polar residues" evidence="1">
    <location>
        <begin position="70"/>
        <end position="80"/>
    </location>
</feature>
<organism evidence="2 3">
    <name type="scientific">Aquarana catesbeiana</name>
    <name type="common">American bullfrog</name>
    <name type="synonym">Rana catesbeiana</name>
    <dbReference type="NCBI Taxonomy" id="8400"/>
    <lineage>
        <taxon>Eukaryota</taxon>
        <taxon>Metazoa</taxon>
        <taxon>Chordata</taxon>
        <taxon>Craniata</taxon>
        <taxon>Vertebrata</taxon>
        <taxon>Euteleostomi</taxon>
        <taxon>Amphibia</taxon>
        <taxon>Batrachia</taxon>
        <taxon>Anura</taxon>
        <taxon>Neobatrachia</taxon>
        <taxon>Ranoidea</taxon>
        <taxon>Ranidae</taxon>
        <taxon>Aquarana</taxon>
    </lineage>
</organism>